<evidence type="ECO:0000313" key="2">
    <source>
        <dbReference type="Proteomes" id="UP001165079"/>
    </source>
</evidence>
<sequence>MDLGGFRRFAEAAGRRAKPPGETMFPIRQRMEKLMRNLADRLLNRLVPKQTAWACRLEICGSTPTHDCHACCNIRTGACSPCSC</sequence>
<dbReference type="EMBL" id="BSTX01000001">
    <property type="protein sequence ID" value="GLZ77078.1"/>
    <property type="molecule type" value="Genomic_DNA"/>
</dbReference>
<reference evidence="1" key="1">
    <citation type="submission" date="2023-03" db="EMBL/GenBank/DDBJ databases">
        <title>Actinorhabdospora filicis NBRC 111898.</title>
        <authorList>
            <person name="Ichikawa N."/>
            <person name="Sato H."/>
            <person name="Tonouchi N."/>
        </authorList>
    </citation>
    <scope>NUCLEOTIDE SEQUENCE</scope>
    <source>
        <strain evidence="1">NBRC 111898</strain>
    </source>
</reference>
<name>A0A9W6W8K8_9ACTN</name>
<proteinExistence type="predicted"/>
<evidence type="ECO:0000313" key="1">
    <source>
        <dbReference type="EMBL" id="GLZ77078.1"/>
    </source>
</evidence>
<accession>A0A9W6W8K8</accession>
<gene>
    <name evidence="1" type="ORF">Afil01_18850</name>
</gene>
<organism evidence="1 2">
    <name type="scientific">Actinorhabdospora filicis</name>
    <dbReference type="NCBI Taxonomy" id="1785913"/>
    <lineage>
        <taxon>Bacteria</taxon>
        <taxon>Bacillati</taxon>
        <taxon>Actinomycetota</taxon>
        <taxon>Actinomycetes</taxon>
        <taxon>Micromonosporales</taxon>
        <taxon>Micromonosporaceae</taxon>
        <taxon>Actinorhabdospora</taxon>
    </lineage>
</organism>
<dbReference type="Proteomes" id="UP001165079">
    <property type="component" value="Unassembled WGS sequence"/>
</dbReference>
<keyword evidence="2" id="KW-1185">Reference proteome</keyword>
<dbReference type="AlphaFoldDB" id="A0A9W6W8K8"/>
<protein>
    <submittedName>
        <fullName evidence="1">Uncharacterized protein</fullName>
    </submittedName>
</protein>
<comment type="caution">
    <text evidence="1">The sequence shown here is derived from an EMBL/GenBank/DDBJ whole genome shotgun (WGS) entry which is preliminary data.</text>
</comment>